<evidence type="ECO:0000313" key="1">
    <source>
        <dbReference type="EMBL" id="SVE37839.1"/>
    </source>
</evidence>
<gene>
    <name evidence="1" type="ORF">METZ01_LOCUS490693</name>
</gene>
<dbReference type="EMBL" id="UINC01213180">
    <property type="protein sequence ID" value="SVE37839.1"/>
    <property type="molecule type" value="Genomic_DNA"/>
</dbReference>
<dbReference type="SUPFAM" id="SSF50017">
    <property type="entry name" value="gp9"/>
    <property type="match status" value="1"/>
</dbReference>
<accession>A0A383D0M4</accession>
<reference evidence="1" key="1">
    <citation type="submission" date="2018-05" db="EMBL/GenBank/DDBJ databases">
        <authorList>
            <person name="Lanie J.A."/>
            <person name="Ng W.-L."/>
            <person name="Kazmierczak K.M."/>
            <person name="Andrzejewski T.M."/>
            <person name="Davidsen T.M."/>
            <person name="Wayne K.J."/>
            <person name="Tettelin H."/>
            <person name="Glass J.I."/>
            <person name="Rusch D."/>
            <person name="Podicherti R."/>
            <person name="Tsui H.-C.T."/>
            <person name="Winkler M.E."/>
        </authorList>
    </citation>
    <scope>NUCLEOTIDE SEQUENCE</scope>
</reference>
<proteinExistence type="predicted"/>
<dbReference type="AlphaFoldDB" id="A0A383D0M4"/>
<name>A0A383D0M4_9ZZZZ</name>
<sequence>MSGIIGSRLNVRGSGLVSKLGTDGQVLTSAGAGKQLAFGDVAGGVSWQAVETGSTMTAVAGNGYPIDTTSNACTITLPASASNGDQIVFTDYARNWGTNGIVIDSNGLNYQGDDDTYDVEYTTDGQSVNIVYSESTNGWIPIEDDTVTDAPVTGNSEGIFGFGITTVWVGMTNKISSSGVCASDV</sequence>
<dbReference type="InterPro" id="IPR036240">
    <property type="entry name" value="Gp9-like_sf"/>
</dbReference>
<feature type="non-terminal residue" evidence="1">
    <location>
        <position position="185"/>
    </location>
</feature>
<protein>
    <submittedName>
        <fullName evidence="1">Uncharacterized protein</fullName>
    </submittedName>
</protein>
<organism evidence="1">
    <name type="scientific">marine metagenome</name>
    <dbReference type="NCBI Taxonomy" id="408172"/>
    <lineage>
        <taxon>unclassified sequences</taxon>
        <taxon>metagenomes</taxon>
        <taxon>ecological metagenomes</taxon>
    </lineage>
</organism>